<dbReference type="STRING" id="217031.ABB05_08845"/>
<keyword evidence="2" id="KW-1185">Reference proteome</keyword>
<sequence length="120" mass="13246">MRGLLPAYTFLKKYGYCLIKELNKENSPFRIIAAAKSKINITDIVMRILATGPSIPDTLGTNSNPITANPANILEKYIGILLSRKVILIPPYSKLRLKGYLGVGVKNAFAKIGAYTNYIE</sequence>
<reference evidence="1 2" key="1">
    <citation type="submission" date="2015-05" db="EMBL/GenBank/DDBJ databases">
        <title>Comparison of genome.</title>
        <authorList>
            <person name="Zheng Z."/>
            <person name="Sun M."/>
        </authorList>
    </citation>
    <scope>NUCLEOTIDE SEQUENCE [LARGE SCALE GENOMIC DNA]</scope>
    <source>
        <strain evidence="1 2">G25-74</strain>
    </source>
</reference>
<protein>
    <submittedName>
        <fullName evidence="1">Uncharacterized protein</fullName>
    </submittedName>
</protein>
<evidence type="ECO:0000313" key="2">
    <source>
        <dbReference type="Proteomes" id="UP000077881"/>
    </source>
</evidence>
<comment type="caution">
    <text evidence="1">The sequence shown here is derived from an EMBL/GenBank/DDBJ whole genome shotgun (WGS) entry which is preliminary data.</text>
</comment>
<dbReference type="EMBL" id="LDJR01000041">
    <property type="protein sequence ID" value="OAK72139.1"/>
    <property type="molecule type" value="Genomic_DNA"/>
</dbReference>
<accession>A0A177ZXE5</accession>
<dbReference type="PATRIC" id="fig|217031.6.peg.1871"/>
<proteinExistence type="predicted"/>
<dbReference type="AlphaFoldDB" id="A0A177ZXE5"/>
<name>A0A177ZXE5_9BACI</name>
<evidence type="ECO:0000313" key="1">
    <source>
        <dbReference type="EMBL" id="OAK72139.1"/>
    </source>
</evidence>
<organism evidence="1 2">
    <name type="scientific">Lederbergia galactosidilytica</name>
    <dbReference type="NCBI Taxonomy" id="217031"/>
    <lineage>
        <taxon>Bacteria</taxon>
        <taxon>Bacillati</taxon>
        <taxon>Bacillota</taxon>
        <taxon>Bacilli</taxon>
        <taxon>Bacillales</taxon>
        <taxon>Bacillaceae</taxon>
        <taxon>Lederbergia</taxon>
    </lineage>
</organism>
<gene>
    <name evidence="1" type="ORF">ABB05_08845</name>
</gene>
<dbReference type="Proteomes" id="UP000077881">
    <property type="component" value="Unassembled WGS sequence"/>
</dbReference>